<sequence length="139" mass="16417">MQNQNFNNIFKPNSIFNKSEKCQRNIINIETHAKNQKNEIFIDPKILTPPIDTLYCCSSNLPVSLYYEYDDDETLEKKLLYTSNAQLEMVEVIKELSKKKAKSKKKRKSRYDKFNVFDKLELSEKDIEGLIEFLDILLL</sequence>
<keyword evidence="2" id="KW-1185">Reference proteome</keyword>
<evidence type="ECO:0000313" key="2">
    <source>
        <dbReference type="Proteomes" id="UP000193920"/>
    </source>
</evidence>
<accession>A0A1Y2BBB2</accession>
<name>A0A1Y2BBB2_9FUNG</name>
<dbReference type="Proteomes" id="UP000193920">
    <property type="component" value="Unassembled WGS sequence"/>
</dbReference>
<proteinExistence type="predicted"/>
<reference evidence="1 2" key="1">
    <citation type="submission" date="2016-08" db="EMBL/GenBank/DDBJ databases">
        <title>A Parts List for Fungal Cellulosomes Revealed by Comparative Genomics.</title>
        <authorList>
            <consortium name="DOE Joint Genome Institute"/>
            <person name="Haitjema C.H."/>
            <person name="Gilmore S.P."/>
            <person name="Henske J.K."/>
            <person name="Solomon K.V."/>
            <person name="De Groot R."/>
            <person name="Kuo A."/>
            <person name="Mondo S.J."/>
            <person name="Salamov A.A."/>
            <person name="Labutti K."/>
            <person name="Zhao Z."/>
            <person name="Chiniquy J."/>
            <person name="Barry K."/>
            <person name="Brewer H.M."/>
            <person name="Purvine S.O."/>
            <person name="Wright A.T."/>
            <person name="Boxma B."/>
            <person name="Van Alen T."/>
            <person name="Hackstein J.H."/>
            <person name="Baker S.E."/>
            <person name="Grigoriev I.V."/>
            <person name="O'Malley M.A."/>
        </authorList>
    </citation>
    <scope>NUCLEOTIDE SEQUENCE [LARGE SCALE GENOMIC DNA]</scope>
    <source>
        <strain evidence="1 2">G1</strain>
    </source>
</reference>
<comment type="caution">
    <text evidence="1">The sequence shown here is derived from an EMBL/GenBank/DDBJ whole genome shotgun (WGS) entry which is preliminary data.</text>
</comment>
<dbReference type="EMBL" id="MCOG01000166">
    <property type="protein sequence ID" value="ORY32034.1"/>
    <property type="molecule type" value="Genomic_DNA"/>
</dbReference>
<organism evidence="1 2">
    <name type="scientific">Neocallimastix californiae</name>
    <dbReference type="NCBI Taxonomy" id="1754190"/>
    <lineage>
        <taxon>Eukaryota</taxon>
        <taxon>Fungi</taxon>
        <taxon>Fungi incertae sedis</taxon>
        <taxon>Chytridiomycota</taxon>
        <taxon>Chytridiomycota incertae sedis</taxon>
        <taxon>Neocallimastigomycetes</taxon>
        <taxon>Neocallimastigales</taxon>
        <taxon>Neocallimastigaceae</taxon>
        <taxon>Neocallimastix</taxon>
    </lineage>
</organism>
<protein>
    <submittedName>
        <fullName evidence="1">Uncharacterized protein</fullName>
    </submittedName>
</protein>
<gene>
    <name evidence="1" type="ORF">LY90DRAFT_673565</name>
</gene>
<evidence type="ECO:0000313" key="1">
    <source>
        <dbReference type="EMBL" id="ORY32034.1"/>
    </source>
</evidence>
<dbReference type="AlphaFoldDB" id="A0A1Y2BBB2"/>